<feature type="compositionally biased region" description="Pro residues" evidence="13">
    <location>
        <begin position="199"/>
        <end position="208"/>
    </location>
</feature>
<evidence type="ECO:0000256" key="11">
    <source>
        <dbReference type="ARBA" id="ARBA00077702"/>
    </source>
</evidence>
<dbReference type="Pfam" id="PF18016">
    <property type="entry name" value="SAM_3"/>
    <property type="match status" value="1"/>
</dbReference>
<dbReference type="STRING" id="38654.A0A1U8D807"/>
<dbReference type="CDD" id="cd11764">
    <property type="entry name" value="SH3_Eps8"/>
    <property type="match status" value="1"/>
</dbReference>
<feature type="domain" description="SH3" evidence="14">
    <location>
        <begin position="495"/>
        <end position="554"/>
    </location>
</feature>
<dbReference type="KEGG" id="asn:102383191"/>
<dbReference type="GO" id="GO:1900029">
    <property type="term" value="P:positive regulation of ruffle assembly"/>
    <property type="evidence" value="ECO:0007669"/>
    <property type="project" value="TreeGrafter"/>
</dbReference>
<keyword evidence="6" id="KW-0597">Phosphoprotein</keyword>
<comment type="similarity">
    <text evidence="3">Belongs to the EPS8 family.</text>
</comment>
<dbReference type="AlphaFoldDB" id="A0A1U8D807"/>
<dbReference type="GO" id="GO:0032587">
    <property type="term" value="C:ruffle membrane"/>
    <property type="evidence" value="ECO:0007669"/>
    <property type="project" value="TreeGrafter"/>
</dbReference>
<dbReference type="SUPFAM" id="SSF50044">
    <property type="entry name" value="SH3-domain"/>
    <property type="match status" value="1"/>
</dbReference>
<dbReference type="InParanoid" id="A0A1U8D807"/>
<dbReference type="InterPro" id="IPR001452">
    <property type="entry name" value="SH3_domain"/>
</dbReference>
<dbReference type="PROSITE" id="PS50002">
    <property type="entry name" value="SH3"/>
    <property type="match status" value="1"/>
</dbReference>
<evidence type="ECO:0000256" key="5">
    <source>
        <dbReference type="ARBA" id="ARBA00022490"/>
    </source>
</evidence>
<feature type="compositionally biased region" description="Polar residues" evidence="13">
    <location>
        <begin position="1"/>
        <end position="16"/>
    </location>
</feature>
<feature type="region of interest" description="Disordered" evidence="13">
    <location>
        <begin position="191"/>
        <end position="246"/>
    </location>
</feature>
<evidence type="ECO:0000256" key="7">
    <source>
        <dbReference type="ARBA" id="ARBA00023273"/>
    </source>
</evidence>
<accession>A0A1U8D807</accession>
<evidence type="ECO:0000256" key="10">
    <source>
        <dbReference type="ARBA" id="ARBA00067146"/>
    </source>
</evidence>
<dbReference type="Proteomes" id="UP000189705">
    <property type="component" value="Unplaced"/>
</dbReference>
<evidence type="ECO:0000256" key="9">
    <source>
        <dbReference type="ARBA" id="ARBA00065375"/>
    </source>
</evidence>
<evidence type="ECO:0000313" key="16">
    <source>
        <dbReference type="RefSeq" id="XP_006019265.1"/>
    </source>
</evidence>
<dbReference type="InterPro" id="IPR035462">
    <property type="entry name" value="Eps8_SH3"/>
</dbReference>
<dbReference type="SMART" id="SM00462">
    <property type="entry name" value="PTB"/>
    <property type="match status" value="1"/>
</dbReference>
<dbReference type="Gene3D" id="1.10.150.50">
    <property type="entry name" value="Transcription Factor, Ets-1"/>
    <property type="match status" value="1"/>
</dbReference>
<evidence type="ECO:0000256" key="1">
    <source>
        <dbReference type="ARBA" id="ARBA00004316"/>
    </source>
</evidence>
<dbReference type="CDD" id="cd01210">
    <property type="entry name" value="PTB_EPS8"/>
    <property type="match status" value="1"/>
</dbReference>
<dbReference type="Pfam" id="PF22975">
    <property type="entry name" value="EPS8_2nd"/>
    <property type="match status" value="1"/>
</dbReference>
<evidence type="ECO:0000256" key="4">
    <source>
        <dbReference type="ARBA" id="ARBA00022443"/>
    </source>
</evidence>
<dbReference type="CDD" id="cd09540">
    <property type="entry name" value="SAM_EPS8-like"/>
    <property type="match status" value="1"/>
</dbReference>
<protein>
    <recommendedName>
        <fullName evidence="10">Epidermal growth factor receptor kinase substrate 8-like protein 2</fullName>
    </recommendedName>
    <alternativeName>
        <fullName evidence="11">Epidermal growth factor receptor pathway substrate 8-related protein 2</fullName>
    </alternativeName>
</protein>
<dbReference type="PANTHER" id="PTHR12287">
    <property type="entry name" value="EPIDERMAL GROWTH FACTOR RECEPTOR KINASE SUBSTRATE EPS8-RELATED PROTEIN"/>
    <property type="match status" value="1"/>
</dbReference>
<evidence type="ECO:0000256" key="8">
    <source>
        <dbReference type="ARBA" id="ARBA00057110"/>
    </source>
</evidence>
<dbReference type="InterPro" id="IPR013761">
    <property type="entry name" value="SAM/pointed_sf"/>
</dbReference>
<dbReference type="FunFam" id="1.10.150.50:FF:000023">
    <property type="entry name" value="Epidermal growth factor receptor kinase substrate 8"/>
    <property type="match status" value="1"/>
</dbReference>
<dbReference type="eggNOG" id="KOG3557">
    <property type="taxonomic scope" value="Eukaryota"/>
</dbReference>
<dbReference type="SMART" id="SM00326">
    <property type="entry name" value="SH3"/>
    <property type="match status" value="1"/>
</dbReference>
<evidence type="ECO:0000256" key="13">
    <source>
        <dbReference type="SAM" id="MobiDB-lite"/>
    </source>
</evidence>
<evidence type="ECO:0000259" key="14">
    <source>
        <dbReference type="PROSITE" id="PS50002"/>
    </source>
</evidence>
<dbReference type="GO" id="GO:0005829">
    <property type="term" value="C:cytosol"/>
    <property type="evidence" value="ECO:0007669"/>
    <property type="project" value="UniProtKB-ARBA"/>
</dbReference>
<dbReference type="InterPro" id="IPR013625">
    <property type="entry name" value="PTB"/>
</dbReference>
<dbReference type="InterPro" id="IPR036028">
    <property type="entry name" value="SH3-like_dom_sf"/>
</dbReference>
<dbReference type="Pfam" id="PF00018">
    <property type="entry name" value="SH3_1"/>
    <property type="match status" value="1"/>
</dbReference>
<dbReference type="Gene3D" id="2.30.30.40">
    <property type="entry name" value="SH3 Domains"/>
    <property type="match status" value="1"/>
</dbReference>
<evidence type="ECO:0000256" key="2">
    <source>
        <dbReference type="ARBA" id="ARBA00004496"/>
    </source>
</evidence>
<keyword evidence="4 12" id="KW-0728">SH3 domain</keyword>
<reference evidence="16" key="1">
    <citation type="submission" date="2025-08" db="UniProtKB">
        <authorList>
            <consortium name="RefSeq"/>
        </authorList>
    </citation>
    <scope>IDENTIFICATION</scope>
</reference>
<feature type="compositionally biased region" description="Basic and acidic residues" evidence="13">
    <location>
        <begin position="229"/>
        <end position="246"/>
    </location>
</feature>
<organism evidence="15 16">
    <name type="scientific">Alligator sinensis</name>
    <name type="common">Chinese alligator</name>
    <dbReference type="NCBI Taxonomy" id="38654"/>
    <lineage>
        <taxon>Eukaryota</taxon>
        <taxon>Metazoa</taxon>
        <taxon>Chordata</taxon>
        <taxon>Craniata</taxon>
        <taxon>Vertebrata</taxon>
        <taxon>Euteleostomi</taxon>
        <taxon>Archelosauria</taxon>
        <taxon>Archosauria</taxon>
        <taxon>Crocodylia</taxon>
        <taxon>Alligatoridae</taxon>
        <taxon>Alligatorinae</taxon>
        <taxon>Alligator</taxon>
    </lineage>
</organism>
<dbReference type="InterPro" id="IPR041418">
    <property type="entry name" value="SAM_3"/>
</dbReference>
<dbReference type="SUPFAM" id="SSF50729">
    <property type="entry name" value="PH domain-like"/>
    <property type="match status" value="1"/>
</dbReference>
<sequence>MSLKGSISSNPGSANGSMGKADGASKLSAKDLYEQRKKYSNSNVIMHETSQYHVQHLATFIMDKSESIVTVDDAVRKLMLLSSKEKIWTQEMLLQVNDKSIRLLDCESQDELEDFPLPTVQHCQTVLNQMRYPSILLLVCQDSEQHKPDIHFFNCDEVEAEMVHEDIESALADHKHGKKIRPQTLKVNQEKIKQRQSILPPPQGPAPIPIQHEMRGSPRNRVAAPSQHNEPEYDRRSSTSHDHEESRAILAQKIEKETQILNCTLDDIEVFVARLQKAAEAFKQLNQRKKGKKSKKKGPAEGVLTLRARPPNEAEFLDCFQKTKLALNLLAKLKKHIQNPSASELVHFLFGPLELIVNTCGGPDLARSVLSPLLSKDTTDFLKANLTLKEMTLWESLGETWTRSRAEWPREANVPSYIPKFRNGWEPPVEIFRGAPWEIDIGHLQEELSSANGYPYRNSSLKRGQSADATQAVDAFKQGVTQHVNRNFEAQGMAAPKRYAKIRYDFTARNANELSVMKDEILEVLEDDKQWWRLLNRSGQAGYVPYNILDVVKLEDMEELYNQSNPKYKGDLSPRGIGPSSPTHKLPVSYAGDKWGSEMLARNSSPDAKEQMIHHMDEVNDELLKKITNIKIQPPQRHFRVEKSQQALVPLTFESSAEEVKAWLEAKSFSKGTVEHLGILTGAQLFSLNRDELKKVCGEEGARVYSKITVEKTFLEKSRGESELQEIMKRRQERIDSGI</sequence>
<comment type="subcellular location">
    <subcellularLocation>
        <location evidence="1">Cell projection</location>
    </subcellularLocation>
    <subcellularLocation>
        <location evidence="2">Cytoplasm</location>
    </subcellularLocation>
</comment>
<dbReference type="CTD" id="64787"/>
<keyword evidence="7" id="KW-0966">Cell projection</keyword>
<dbReference type="GO" id="GO:0007266">
    <property type="term" value="P:Rho protein signal transduction"/>
    <property type="evidence" value="ECO:0007669"/>
    <property type="project" value="TreeGrafter"/>
</dbReference>
<dbReference type="GO" id="GO:0035023">
    <property type="term" value="P:regulation of Rho protein signal transduction"/>
    <property type="evidence" value="ECO:0007669"/>
    <property type="project" value="TreeGrafter"/>
</dbReference>
<gene>
    <name evidence="16" type="primary">EPS8L2</name>
</gene>
<dbReference type="RefSeq" id="XP_006019265.1">
    <property type="nucleotide sequence ID" value="XM_006019203.3"/>
</dbReference>
<dbReference type="InterPro" id="IPR011993">
    <property type="entry name" value="PH-like_dom_sf"/>
</dbReference>
<dbReference type="InterPro" id="IPR033928">
    <property type="entry name" value="EPS8_PTB"/>
</dbReference>
<name>A0A1U8D807_ALLSI</name>
<evidence type="ECO:0000313" key="15">
    <source>
        <dbReference type="Proteomes" id="UP000189705"/>
    </source>
</evidence>
<feature type="region of interest" description="Disordered" evidence="13">
    <location>
        <begin position="1"/>
        <end position="23"/>
    </location>
</feature>
<dbReference type="PANTHER" id="PTHR12287:SF20">
    <property type="entry name" value="EPIDERMAL GROWTH FACTOR RECEPTOR KINASE SUBSTRATE 8-LIKE PROTEIN 2"/>
    <property type="match status" value="1"/>
</dbReference>
<dbReference type="GeneID" id="102383191"/>
<dbReference type="OrthoDB" id="4680325at2759"/>
<evidence type="ECO:0000256" key="12">
    <source>
        <dbReference type="PROSITE-ProRule" id="PRU00192"/>
    </source>
</evidence>
<dbReference type="InterPro" id="IPR039801">
    <property type="entry name" value="EPS8-like"/>
</dbReference>
<dbReference type="InterPro" id="IPR006020">
    <property type="entry name" value="PTB/PI_dom"/>
</dbReference>
<dbReference type="FunFam" id="2.30.29.30:FF:000218">
    <property type="entry name" value="Epidermal growth factor receptor kinase substrate 8-like 2"/>
    <property type="match status" value="1"/>
</dbReference>
<dbReference type="FunFam" id="2.30.30.40:FF:000180">
    <property type="entry name" value="epidermal growth factor receptor kinase substrate 8-like protein 2"/>
    <property type="match status" value="1"/>
</dbReference>
<dbReference type="GO" id="GO:0031982">
    <property type="term" value="C:vesicle"/>
    <property type="evidence" value="ECO:0007669"/>
    <property type="project" value="TreeGrafter"/>
</dbReference>
<comment type="subunit">
    <text evidence="9">Interacts with ABI1. Part of a complex that contains SOS1, ABI1 and EPS8L2. Associates with F-actin.</text>
</comment>
<dbReference type="InterPro" id="IPR055093">
    <property type="entry name" value="EPS8_2nd"/>
</dbReference>
<dbReference type="Pfam" id="PF08416">
    <property type="entry name" value="PTB"/>
    <property type="match status" value="1"/>
</dbReference>
<keyword evidence="15" id="KW-1185">Reference proteome</keyword>
<evidence type="ECO:0000256" key="3">
    <source>
        <dbReference type="ARBA" id="ARBA00006197"/>
    </source>
</evidence>
<keyword evidence="5" id="KW-0963">Cytoplasm</keyword>
<proteinExistence type="inferred from homology"/>
<evidence type="ECO:0000256" key="6">
    <source>
        <dbReference type="ARBA" id="ARBA00022553"/>
    </source>
</evidence>
<dbReference type="GO" id="GO:0003779">
    <property type="term" value="F:actin binding"/>
    <property type="evidence" value="ECO:0007669"/>
    <property type="project" value="TreeGrafter"/>
</dbReference>
<dbReference type="Gene3D" id="2.30.29.30">
    <property type="entry name" value="Pleckstrin-homology domain (PH domain)/Phosphotyrosine-binding domain (PTB)"/>
    <property type="match status" value="1"/>
</dbReference>
<comment type="function">
    <text evidence="8">Stimulates guanine exchange activity of SOS1. May play a role in membrane ruffling and remodeling of the actin cytoskeleton. In the cochlea, is required for stereocilia maintenance in adult hair cells.</text>
</comment>